<dbReference type="Proteomes" id="UP000705379">
    <property type="component" value="Unassembled WGS sequence"/>
</dbReference>
<dbReference type="PRINTS" id="PR00156">
    <property type="entry name" value="COPPERBLUE"/>
</dbReference>
<dbReference type="GO" id="GO:0042597">
    <property type="term" value="C:periplasmic space"/>
    <property type="evidence" value="ECO:0007669"/>
    <property type="project" value="UniProtKB-SubCell"/>
</dbReference>
<comment type="caution">
    <text evidence="11">The sequence shown here is derived from an EMBL/GenBank/DDBJ whole genome shotgun (WGS) entry which is preliminary data.</text>
</comment>
<evidence type="ECO:0000313" key="12">
    <source>
        <dbReference type="Proteomes" id="UP000705379"/>
    </source>
</evidence>
<evidence type="ECO:0000256" key="8">
    <source>
        <dbReference type="PIRSR" id="PIRSR602386-1"/>
    </source>
</evidence>
<protein>
    <recommendedName>
        <fullName evidence="7">Pseudoazurin</fullName>
    </recommendedName>
</protein>
<dbReference type="InterPro" id="IPR008972">
    <property type="entry name" value="Cupredoxin"/>
</dbReference>
<feature type="binding site" evidence="8">
    <location>
        <position position="119"/>
    </location>
    <ligand>
        <name>Cu cation</name>
        <dbReference type="ChEBI" id="CHEBI:23378"/>
    </ligand>
</feature>
<dbReference type="PRINTS" id="PR00155">
    <property type="entry name" value="AMICYANIN"/>
</dbReference>
<evidence type="ECO:0000256" key="9">
    <source>
        <dbReference type="SAM" id="SignalP"/>
    </source>
</evidence>
<evidence type="ECO:0000259" key="10">
    <source>
        <dbReference type="Pfam" id="PF00127"/>
    </source>
</evidence>
<evidence type="ECO:0000256" key="1">
    <source>
        <dbReference type="ARBA" id="ARBA00004418"/>
    </source>
</evidence>
<keyword evidence="3 8" id="KW-0479">Metal-binding</keyword>
<comment type="cofactor">
    <cofactor evidence="8">
        <name>Cu cation</name>
        <dbReference type="ChEBI" id="CHEBI:23378"/>
    </cofactor>
    <text evidence="8">Binds 1 copper ion per subunit.</text>
</comment>
<dbReference type="EMBL" id="QTKU01000002">
    <property type="protein sequence ID" value="MBS8260171.1"/>
    <property type="molecule type" value="Genomic_DNA"/>
</dbReference>
<gene>
    <name evidence="11" type="ORF">DYI23_08080</name>
</gene>
<dbReference type="Pfam" id="PF00127">
    <property type="entry name" value="Copper-bind"/>
    <property type="match status" value="1"/>
</dbReference>
<feature type="binding site" evidence="8">
    <location>
        <position position="73"/>
    </location>
    <ligand>
        <name>Cu cation</name>
        <dbReference type="ChEBI" id="CHEBI:23378"/>
    </ligand>
</feature>
<dbReference type="NCBIfam" id="TIGR02375">
    <property type="entry name" value="pseudoazurin"/>
    <property type="match status" value="1"/>
</dbReference>
<evidence type="ECO:0000256" key="3">
    <source>
        <dbReference type="ARBA" id="ARBA00022723"/>
    </source>
</evidence>
<dbReference type="GO" id="GO:0009055">
    <property type="term" value="F:electron transfer activity"/>
    <property type="evidence" value="ECO:0007669"/>
    <property type="project" value="InterPro"/>
</dbReference>
<evidence type="ECO:0000313" key="11">
    <source>
        <dbReference type="EMBL" id="MBS8260171.1"/>
    </source>
</evidence>
<feature type="chain" id="PRO_5037659107" description="Pseudoazurin" evidence="9">
    <location>
        <begin position="23"/>
        <end position="158"/>
    </location>
</feature>
<dbReference type="InterPro" id="IPR002386">
    <property type="entry name" value="Amicyanin/Pseudoazurin"/>
</dbReference>
<feature type="domain" description="Blue (type 1) copper" evidence="10">
    <location>
        <begin position="50"/>
        <end position="125"/>
    </location>
</feature>
<reference evidence="11" key="1">
    <citation type="submission" date="2018-08" db="EMBL/GenBank/DDBJ databases">
        <authorList>
            <person name="Jin W."/>
            <person name="Wang H."/>
            <person name="Yang Y."/>
            <person name="Li M."/>
            <person name="Liu J."/>
        </authorList>
    </citation>
    <scope>NUCLEOTIDE SEQUENCE</scope>
    <source>
        <strain evidence="11">AESS21</strain>
    </source>
</reference>
<sequence>MLTRRNFILSMGVLAGSSAAAACPLPAMDGGEHAVMMLNANCGDGQTPNVFEPAILHVNVGDSVTFVPTDAGHNSASKRGMIPEGASPWNGALDERLRVTFDVPGIYGHICLPHYEWGMVGLIVVGNDLSNLNAVKKIRHPGAARKTFRALLKELEVA</sequence>
<proteinExistence type="predicted"/>
<dbReference type="Gene3D" id="2.60.40.420">
    <property type="entry name" value="Cupredoxins - blue copper proteins"/>
    <property type="match status" value="1"/>
</dbReference>
<dbReference type="InterPro" id="IPR012745">
    <property type="entry name" value="Pseudoazurin"/>
</dbReference>
<keyword evidence="9" id="KW-0732">Signal</keyword>
<feature type="signal peptide" evidence="9">
    <location>
        <begin position="1"/>
        <end position="22"/>
    </location>
</feature>
<dbReference type="InterPro" id="IPR001235">
    <property type="entry name" value="Copper_blue_Plastocyanin"/>
</dbReference>
<evidence type="ECO:0000256" key="7">
    <source>
        <dbReference type="NCBIfam" id="TIGR02375"/>
    </source>
</evidence>
<dbReference type="PROSITE" id="PS51257">
    <property type="entry name" value="PROKAR_LIPOPROTEIN"/>
    <property type="match status" value="1"/>
</dbReference>
<keyword evidence="4" id="KW-0574">Periplasm</keyword>
<dbReference type="RefSeq" id="WP_246541994.1">
    <property type="nucleotide sequence ID" value="NZ_QTKU01000002.1"/>
</dbReference>
<dbReference type="InterPro" id="IPR000923">
    <property type="entry name" value="BlueCu_1"/>
</dbReference>
<feature type="binding site" evidence="8">
    <location>
        <position position="111"/>
    </location>
    <ligand>
        <name>Cu cation</name>
        <dbReference type="ChEBI" id="CHEBI:23378"/>
    </ligand>
</feature>
<comment type="subcellular location">
    <subcellularLocation>
        <location evidence="1">Periplasm</location>
    </subcellularLocation>
</comment>
<evidence type="ECO:0000256" key="4">
    <source>
        <dbReference type="ARBA" id="ARBA00022764"/>
    </source>
</evidence>
<keyword evidence="6 8" id="KW-0186">Copper</keyword>
<dbReference type="GO" id="GO:0005507">
    <property type="term" value="F:copper ion binding"/>
    <property type="evidence" value="ECO:0007669"/>
    <property type="project" value="UniProtKB-UniRule"/>
</dbReference>
<evidence type="ECO:0000256" key="5">
    <source>
        <dbReference type="ARBA" id="ARBA00022982"/>
    </source>
</evidence>
<organism evidence="11 12">
    <name type="scientific">Roseibium polysiphoniae</name>
    <dbReference type="NCBI Taxonomy" id="2571221"/>
    <lineage>
        <taxon>Bacteria</taxon>
        <taxon>Pseudomonadati</taxon>
        <taxon>Pseudomonadota</taxon>
        <taxon>Alphaproteobacteria</taxon>
        <taxon>Hyphomicrobiales</taxon>
        <taxon>Stappiaceae</taxon>
        <taxon>Roseibium</taxon>
    </lineage>
</organism>
<evidence type="ECO:0000256" key="2">
    <source>
        <dbReference type="ARBA" id="ARBA00022448"/>
    </source>
</evidence>
<evidence type="ECO:0000256" key="6">
    <source>
        <dbReference type="ARBA" id="ARBA00023008"/>
    </source>
</evidence>
<keyword evidence="2" id="KW-0813">Transport</keyword>
<dbReference type="InterPro" id="IPR006311">
    <property type="entry name" value="TAT_signal"/>
</dbReference>
<accession>A0A944CBA0</accession>
<reference evidence="11" key="2">
    <citation type="journal article" date="2021" name="Microorganisms">
        <title>Bacterial Dimethylsulfoniopropionate Biosynthesis in the East China Sea.</title>
        <authorList>
            <person name="Liu J."/>
            <person name="Zhang Y."/>
            <person name="Liu J."/>
            <person name="Zhong H."/>
            <person name="Williams B.T."/>
            <person name="Zheng Y."/>
            <person name="Curson A.R.J."/>
            <person name="Sun C."/>
            <person name="Sun H."/>
            <person name="Song D."/>
            <person name="Wagner Mackenzie B."/>
            <person name="Bermejo Martinez A."/>
            <person name="Todd J.D."/>
            <person name="Zhang X.H."/>
        </authorList>
    </citation>
    <scope>NUCLEOTIDE SEQUENCE</scope>
    <source>
        <strain evidence="11">AESS21</strain>
    </source>
</reference>
<dbReference type="PROSITE" id="PS51318">
    <property type="entry name" value="TAT"/>
    <property type="match status" value="1"/>
</dbReference>
<feature type="binding site" evidence="8">
    <location>
        <position position="114"/>
    </location>
    <ligand>
        <name>Cu cation</name>
        <dbReference type="ChEBI" id="CHEBI:23378"/>
    </ligand>
</feature>
<dbReference type="SUPFAM" id="SSF49503">
    <property type="entry name" value="Cupredoxins"/>
    <property type="match status" value="1"/>
</dbReference>
<name>A0A944CBA0_9HYPH</name>
<dbReference type="CDD" id="cd04218">
    <property type="entry name" value="Pseudoazurin"/>
    <property type="match status" value="1"/>
</dbReference>
<dbReference type="AlphaFoldDB" id="A0A944CBA0"/>
<keyword evidence="5" id="KW-0249">Electron transport</keyword>